<comment type="caution">
    <text evidence="2">The sequence shown here is derived from an EMBL/GenBank/DDBJ whole genome shotgun (WGS) entry which is preliminary data.</text>
</comment>
<dbReference type="Pfam" id="PF15697">
    <property type="entry name" value="DUF4666"/>
    <property type="match status" value="2"/>
</dbReference>
<organism evidence="2 3">
    <name type="scientific">Eleusine coracana subsp. coracana</name>
    <dbReference type="NCBI Taxonomy" id="191504"/>
    <lineage>
        <taxon>Eukaryota</taxon>
        <taxon>Viridiplantae</taxon>
        <taxon>Streptophyta</taxon>
        <taxon>Embryophyta</taxon>
        <taxon>Tracheophyta</taxon>
        <taxon>Spermatophyta</taxon>
        <taxon>Magnoliopsida</taxon>
        <taxon>Liliopsida</taxon>
        <taxon>Poales</taxon>
        <taxon>Poaceae</taxon>
        <taxon>PACMAD clade</taxon>
        <taxon>Chloridoideae</taxon>
        <taxon>Cynodonteae</taxon>
        <taxon>Eleusininae</taxon>
        <taxon>Eleusine</taxon>
    </lineage>
</organism>
<dbReference type="AlphaFoldDB" id="A0AAV5BUI7"/>
<dbReference type="PANTHER" id="PTHR33730:SF4">
    <property type="entry name" value="OS05G0542732 PROTEIN"/>
    <property type="match status" value="1"/>
</dbReference>
<evidence type="ECO:0000313" key="3">
    <source>
        <dbReference type="Proteomes" id="UP001054889"/>
    </source>
</evidence>
<protein>
    <submittedName>
        <fullName evidence="2">Uncharacterized protein</fullName>
    </submittedName>
</protein>
<feature type="region of interest" description="Disordered" evidence="1">
    <location>
        <begin position="242"/>
        <end position="262"/>
    </location>
</feature>
<dbReference type="PANTHER" id="PTHR33730">
    <property type="entry name" value="OS05G0542732 PROTEIN-RELATED"/>
    <property type="match status" value="1"/>
</dbReference>
<sequence length="296" mass="31742">MFQLLDPGFVGLIFSCFSEDAQKVGKIQVTAFQSRGGQQHTVTPLVITPVVDVESSWSSSDNALASHSIEGIEQDTGDSRFSKSNKGWGRYPDMDFYSYPESNDLPKHQPGESAIAAYNLDNTREASVDPYDSDMTPSLQEALHRSNMDVSYAASWNDKNSTRGLDRASASSARPLANHTPLLLSLVFVGGACATSDKCMAGLQRSNETFRRSGSSGMVWDDKNISGEIKPAGGDAAAVERSRSTGHAHEGYRATGRVPPAIDPPSPRVAVCGFCSFFGGGDGKGKTKAKAKGRRH</sequence>
<reference evidence="2" key="1">
    <citation type="journal article" date="2018" name="DNA Res.">
        <title>Multiple hybrid de novo genome assembly of finger millet, an orphan allotetraploid crop.</title>
        <authorList>
            <person name="Hatakeyama M."/>
            <person name="Aluri S."/>
            <person name="Balachadran M.T."/>
            <person name="Sivarajan S.R."/>
            <person name="Patrignani A."/>
            <person name="Gruter S."/>
            <person name="Poveda L."/>
            <person name="Shimizu-Inatsugi R."/>
            <person name="Baeten J."/>
            <person name="Francoijs K.J."/>
            <person name="Nataraja K.N."/>
            <person name="Reddy Y.A.N."/>
            <person name="Phadnis S."/>
            <person name="Ravikumar R.L."/>
            <person name="Schlapbach R."/>
            <person name="Sreeman S.M."/>
            <person name="Shimizu K.K."/>
        </authorList>
    </citation>
    <scope>NUCLEOTIDE SEQUENCE</scope>
</reference>
<name>A0AAV5BUI7_ELECO</name>
<dbReference type="Gene3D" id="3.40.140.10">
    <property type="entry name" value="Cytidine Deaminase, domain 2"/>
    <property type="match status" value="1"/>
</dbReference>
<dbReference type="Proteomes" id="UP001054889">
    <property type="component" value="Unassembled WGS sequence"/>
</dbReference>
<dbReference type="EMBL" id="BQKI01000002">
    <property type="protein sequence ID" value="GJM89621.1"/>
    <property type="molecule type" value="Genomic_DNA"/>
</dbReference>
<evidence type="ECO:0000313" key="2">
    <source>
        <dbReference type="EMBL" id="GJM89621.1"/>
    </source>
</evidence>
<gene>
    <name evidence="2" type="primary">ga05829</name>
    <name evidence="2" type="ORF">PR202_ga05829</name>
</gene>
<evidence type="ECO:0000256" key="1">
    <source>
        <dbReference type="SAM" id="MobiDB-lite"/>
    </source>
</evidence>
<reference evidence="2" key="2">
    <citation type="submission" date="2021-12" db="EMBL/GenBank/DDBJ databases">
        <title>Resequencing data analysis of finger millet.</title>
        <authorList>
            <person name="Hatakeyama M."/>
            <person name="Aluri S."/>
            <person name="Balachadran M.T."/>
            <person name="Sivarajan S.R."/>
            <person name="Poveda L."/>
            <person name="Shimizu-Inatsugi R."/>
            <person name="Schlapbach R."/>
            <person name="Sreeman S.M."/>
            <person name="Shimizu K.K."/>
        </authorList>
    </citation>
    <scope>NUCLEOTIDE SEQUENCE</scope>
</reference>
<keyword evidence="3" id="KW-1185">Reference proteome</keyword>
<dbReference type="InterPro" id="IPR031421">
    <property type="entry name" value="DUF4666"/>
</dbReference>
<proteinExistence type="predicted"/>
<feature type="compositionally biased region" description="Basic and acidic residues" evidence="1">
    <location>
        <begin position="242"/>
        <end position="252"/>
    </location>
</feature>
<accession>A0AAV5BUI7</accession>